<comment type="pathway">
    <text evidence="1 10">Glycan metabolism; pectin degradation; 2-dehydro-3-deoxy-D-gluconate from pectin: step 1/5.</text>
</comment>
<keyword evidence="10" id="KW-0964">Secreted</keyword>
<dbReference type="OMA" id="SKMQPSR"/>
<dbReference type="InterPro" id="IPR012334">
    <property type="entry name" value="Pectin_lyas_fold"/>
</dbReference>
<feature type="active site" evidence="9">
    <location>
        <position position="203"/>
    </location>
</feature>
<dbReference type="EMBL" id="KK198760">
    <property type="protein sequence ID" value="KCW60056.1"/>
    <property type="molecule type" value="Genomic_DNA"/>
</dbReference>
<dbReference type="AlphaFoldDB" id="A0A059B2F1"/>
<dbReference type="GO" id="GO:0042545">
    <property type="term" value="P:cell wall modification"/>
    <property type="evidence" value="ECO:0007669"/>
    <property type="project" value="UniProtKB-UniRule"/>
</dbReference>
<dbReference type="SUPFAM" id="SSF51126">
    <property type="entry name" value="Pectin lyase-like"/>
    <property type="match status" value="1"/>
</dbReference>
<organism evidence="12">
    <name type="scientific">Eucalyptus grandis</name>
    <name type="common">Flooded gum</name>
    <dbReference type="NCBI Taxonomy" id="71139"/>
    <lineage>
        <taxon>Eukaryota</taxon>
        <taxon>Viridiplantae</taxon>
        <taxon>Streptophyta</taxon>
        <taxon>Embryophyta</taxon>
        <taxon>Tracheophyta</taxon>
        <taxon>Spermatophyta</taxon>
        <taxon>Magnoliopsida</taxon>
        <taxon>eudicotyledons</taxon>
        <taxon>Gunneridae</taxon>
        <taxon>Pentapetalae</taxon>
        <taxon>rosids</taxon>
        <taxon>malvids</taxon>
        <taxon>Myrtales</taxon>
        <taxon>Myrtaceae</taxon>
        <taxon>Myrtoideae</taxon>
        <taxon>Eucalypteae</taxon>
        <taxon>Eucalyptus</taxon>
    </lineage>
</organism>
<evidence type="ECO:0000256" key="5">
    <source>
        <dbReference type="ARBA" id="ARBA00023085"/>
    </source>
</evidence>
<comment type="subcellular location">
    <subcellularLocation>
        <location evidence="10">Secreted</location>
        <location evidence="10">Cell wall</location>
    </subcellularLocation>
</comment>
<dbReference type="FunFam" id="2.160.20.10:FF:000013">
    <property type="entry name" value="Pectinesterase"/>
    <property type="match status" value="1"/>
</dbReference>
<keyword evidence="6" id="KW-0325">Glycoprotein</keyword>
<dbReference type="PANTHER" id="PTHR31321">
    <property type="entry name" value="ACYL-COA THIOESTER HYDROLASE YBHC-RELATED"/>
    <property type="match status" value="1"/>
</dbReference>
<protein>
    <recommendedName>
        <fullName evidence="3 10">Pectinesterase</fullName>
        <ecNumber evidence="3 10">3.1.1.11</ecNumber>
    </recommendedName>
</protein>
<dbReference type="InterPro" id="IPR011050">
    <property type="entry name" value="Pectin_lyase_fold/virulence"/>
</dbReference>
<dbReference type="InParanoid" id="A0A059B2F1"/>
<evidence type="ECO:0000256" key="2">
    <source>
        <dbReference type="ARBA" id="ARBA00008891"/>
    </source>
</evidence>
<dbReference type="Pfam" id="PF01095">
    <property type="entry name" value="Pectinesterase"/>
    <property type="match status" value="1"/>
</dbReference>
<reference evidence="12" key="1">
    <citation type="submission" date="2013-07" db="EMBL/GenBank/DDBJ databases">
        <title>The genome of Eucalyptus grandis.</title>
        <authorList>
            <person name="Schmutz J."/>
            <person name="Hayes R."/>
            <person name="Myburg A."/>
            <person name="Tuskan G."/>
            <person name="Grattapaglia D."/>
            <person name="Rokhsar D.S."/>
        </authorList>
    </citation>
    <scope>NUCLEOTIDE SEQUENCE</scope>
    <source>
        <tissue evidence="12">Leaf extractions</tissue>
    </source>
</reference>
<dbReference type="STRING" id="71139.A0A059B2F1"/>
<dbReference type="InterPro" id="IPR033131">
    <property type="entry name" value="Pectinesterase_Asp_AS"/>
</dbReference>
<feature type="chain" id="PRO_5005102363" description="Pectinesterase" evidence="10">
    <location>
        <begin position="31"/>
        <end position="349"/>
    </location>
</feature>
<sequence>MASSRLIKLLLLYNLCSWILLLYFPKSTEGLTDDSDWLRRVGANAVPYRTIFVDSSRRLSNFTTIQSAINSVPSNNINWVCIYIKKGIYREKVRIPKDKPYIILKGQAKRTTQVVWDDHGTTIGHSPTFTSLADNIVAKSISFRNLYNNPMNKKNPRVPAVAARISGDKNMFYRCGFYGLQDTLWDDQGRHYFKRCTVQGAVDFIFGSGQSIYENCAISVLGRALGPGVSGFITAQGRSNPHDTNGFVFKECNVFGSGSALLGRPWRAYARVVFYRSNFTDVVHPRGWEAGNFAGRESRLTFSEYGCYGPGSDTSRRVGWEKKLNPAVVDQLISTSFIDSEGWLGGQPF</sequence>
<dbReference type="Gene3D" id="2.160.20.10">
    <property type="entry name" value="Single-stranded right-handed beta-helix, Pectin lyase-like"/>
    <property type="match status" value="1"/>
</dbReference>
<dbReference type="GO" id="GO:0030599">
    <property type="term" value="F:pectinesterase activity"/>
    <property type="evidence" value="ECO:0000318"/>
    <property type="project" value="GO_Central"/>
</dbReference>
<feature type="signal peptide" evidence="10">
    <location>
        <begin position="1"/>
        <end position="30"/>
    </location>
</feature>
<dbReference type="Gramene" id="KCW60056">
    <property type="protein sequence ID" value="KCW60056"/>
    <property type="gene ID" value="EUGRSUZ_H02786"/>
</dbReference>
<evidence type="ECO:0000256" key="9">
    <source>
        <dbReference type="PROSITE-ProRule" id="PRU10040"/>
    </source>
</evidence>
<comment type="similarity">
    <text evidence="2">Belongs to the pectinesterase family.</text>
</comment>
<dbReference type="InterPro" id="IPR018040">
    <property type="entry name" value="Pectinesterase_Tyr_AS"/>
</dbReference>
<evidence type="ECO:0000256" key="3">
    <source>
        <dbReference type="ARBA" id="ARBA00013229"/>
    </source>
</evidence>
<dbReference type="PANTHER" id="PTHR31321:SF76">
    <property type="entry name" value="PECTINESTERASE 10-RELATED"/>
    <property type="match status" value="1"/>
</dbReference>
<evidence type="ECO:0000256" key="1">
    <source>
        <dbReference type="ARBA" id="ARBA00005184"/>
    </source>
</evidence>
<evidence type="ECO:0000256" key="4">
    <source>
        <dbReference type="ARBA" id="ARBA00022801"/>
    </source>
</evidence>
<keyword evidence="10" id="KW-0961">Cell wall biogenesis/degradation</keyword>
<evidence type="ECO:0000313" key="12">
    <source>
        <dbReference type="EMBL" id="KCW60056.1"/>
    </source>
</evidence>
<dbReference type="KEGG" id="egr:104414336"/>
<keyword evidence="5 10" id="KW-0063">Aspartyl esterase</keyword>
<dbReference type="FunCoup" id="A0A059B2F1">
    <property type="interactions" value="26"/>
</dbReference>
<proteinExistence type="inferred from homology"/>
<dbReference type="GO" id="GO:0045490">
    <property type="term" value="P:pectin catabolic process"/>
    <property type="evidence" value="ECO:0000318"/>
    <property type="project" value="GO_Central"/>
</dbReference>
<dbReference type="PROSITE" id="PS00503">
    <property type="entry name" value="PECTINESTERASE_2"/>
    <property type="match status" value="1"/>
</dbReference>
<comment type="function">
    <text evidence="8 10">Acts in the modification of cell walls via demethylesterification of cell wall pectin.</text>
</comment>
<name>A0A059B2F1_EUCGR</name>
<keyword evidence="10" id="KW-0732">Signal</keyword>
<evidence type="ECO:0000256" key="7">
    <source>
        <dbReference type="ARBA" id="ARBA00047928"/>
    </source>
</evidence>
<evidence type="ECO:0000259" key="11">
    <source>
        <dbReference type="Pfam" id="PF01095"/>
    </source>
</evidence>
<keyword evidence="4 10" id="KW-0378">Hydrolase</keyword>
<dbReference type="PROSITE" id="PS00800">
    <property type="entry name" value="PECTINESTERASE_1"/>
    <property type="match status" value="1"/>
</dbReference>
<evidence type="ECO:0000256" key="8">
    <source>
        <dbReference type="ARBA" id="ARBA00057335"/>
    </source>
</evidence>
<feature type="domain" description="Pectinesterase catalytic" evidence="11">
    <location>
        <begin position="60"/>
        <end position="338"/>
    </location>
</feature>
<evidence type="ECO:0000256" key="10">
    <source>
        <dbReference type="RuleBase" id="RU000589"/>
    </source>
</evidence>
<accession>A0A059B2F1</accession>
<gene>
    <name evidence="12" type="ORF">EUGRSUZ_H02786</name>
</gene>
<evidence type="ECO:0000256" key="6">
    <source>
        <dbReference type="ARBA" id="ARBA00023180"/>
    </source>
</evidence>
<dbReference type="eggNOG" id="ENOG502QVK0">
    <property type="taxonomic scope" value="Eukaryota"/>
</dbReference>
<comment type="catalytic activity">
    <reaction evidence="7 10">
        <text>[(1-&gt;4)-alpha-D-galacturonosyl methyl ester](n) + n H2O = [(1-&gt;4)-alpha-D-galacturonosyl](n) + n methanol + n H(+)</text>
        <dbReference type="Rhea" id="RHEA:22380"/>
        <dbReference type="Rhea" id="RHEA-COMP:14570"/>
        <dbReference type="Rhea" id="RHEA-COMP:14573"/>
        <dbReference type="ChEBI" id="CHEBI:15377"/>
        <dbReference type="ChEBI" id="CHEBI:15378"/>
        <dbReference type="ChEBI" id="CHEBI:17790"/>
        <dbReference type="ChEBI" id="CHEBI:140522"/>
        <dbReference type="ChEBI" id="CHEBI:140523"/>
        <dbReference type="EC" id="3.1.1.11"/>
    </reaction>
</comment>
<dbReference type="UniPathway" id="UPA00545">
    <property type="reaction ID" value="UER00823"/>
</dbReference>
<dbReference type="EC" id="3.1.1.11" evidence="3 10"/>
<keyword evidence="10" id="KW-0134">Cell wall</keyword>
<dbReference type="InterPro" id="IPR000070">
    <property type="entry name" value="Pectinesterase_cat"/>
</dbReference>
<dbReference type="OrthoDB" id="2019149at2759"/>